<gene>
    <name evidence="3" type="ORF">Poly59_15710</name>
</gene>
<dbReference type="RefSeq" id="WP_186776083.1">
    <property type="nucleotide sequence ID" value="NZ_SJPX01000002.1"/>
</dbReference>
<sequence length="106" mass="11488">MPNGLQDHSQDHLEANGTGDANQSDKRPWMKFVSAGIELAGTSLAMAAIGYAFDQYLGSKQPLGTAAGLLVGFGFGMYRFIRLALQSSNEPTYLPKHKKLDQDDTP</sequence>
<feature type="transmembrane region" description="Helical" evidence="2">
    <location>
        <begin position="32"/>
        <end position="51"/>
    </location>
</feature>
<evidence type="ECO:0000256" key="1">
    <source>
        <dbReference type="SAM" id="MobiDB-lite"/>
    </source>
</evidence>
<evidence type="ECO:0008006" key="5">
    <source>
        <dbReference type="Google" id="ProtNLM"/>
    </source>
</evidence>
<keyword evidence="2" id="KW-0812">Transmembrane</keyword>
<reference evidence="3 4" key="1">
    <citation type="submission" date="2019-02" db="EMBL/GenBank/DDBJ databases">
        <title>Deep-cultivation of Planctomycetes and their phenomic and genomic characterization uncovers novel biology.</title>
        <authorList>
            <person name="Wiegand S."/>
            <person name="Jogler M."/>
            <person name="Boedeker C."/>
            <person name="Pinto D."/>
            <person name="Vollmers J."/>
            <person name="Rivas-Marin E."/>
            <person name="Kohn T."/>
            <person name="Peeters S.H."/>
            <person name="Heuer A."/>
            <person name="Rast P."/>
            <person name="Oberbeckmann S."/>
            <person name="Bunk B."/>
            <person name="Jeske O."/>
            <person name="Meyerdierks A."/>
            <person name="Storesund J.E."/>
            <person name="Kallscheuer N."/>
            <person name="Luecker S."/>
            <person name="Lage O.M."/>
            <person name="Pohl T."/>
            <person name="Merkel B.J."/>
            <person name="Hornburger P."/>
            <person name="Mueller R.-W."/>
            <person name="Bruemmer F."/>
            <person name="Labrenz M."/>
            <person name="Spormann A.M."/>
            <person name="Op Den Camp H."/>
            <person name="Overmann J."/>
            <person name="Amann R."/>
            <person name="Jetten M.S.M."/>
            <person name="Mascher T."/>
            <person name="Medema M.H."/>
            <person name="Devos D.P."/>
            <person name="Kaster A.-K."/>
            <person name="Ovreas L."/>
            <person name="Rohde M."/>
            <person name="Galperin M.Y."/>
            <person name="Jogler C."/>
        </authorList>
    </citation>
    <scope>NUCLEOTIDE SEQUENCE [LARGE SCALE GENOMIC DNA]</scope>
    <source>
        <strain evidence="3 4">Poly59</strain>
    </source>
</reference>
<feature type="region of interest" description="Disordered" evidence="1">
    <location>
        <begin position="1"/>
        <end position="26"/>
    </location>
</feature>
<keyword evidence="2" id="KW-1133">Transmembrane helix</keyword>
<evidence type="ECO:0000256" key="2">
    <source>
        <dbReference type="SAM" id="Phobius"/>
    </source>
</evidence>
<dbReference type="EMBL" id="SJPX01000002">
    <property type="protein sequence ID" value="TWU55274.1"/>
    <property type="molecule type" value="Genomic_DNA"/>
</dbReference>
<protein>
    <recommendedName>
        <fullName evidence="5">F0F1-ATPase subunit</fullName>
    </recommendedName>
</protein>
<dbReference type="Pfam" id="PF09527">
    <property type="entry name" value="ATPase_gene1"/>
    <property type="match status" value="1"/>
</dbReference>
<keyword evidence="2" id="KW-0472">Membrane</keyword>
<accession>A0A5C6F413</accession>
<dbReference type="Proteomes" id="UP000317977">
    <property type="component" value="Unassembled WGS sequence"/>
</dbReference>
<name>A0A5C6F413_9BACT</name>
<comment type="caution">
    <text evidence="3">The sequence shown here is derived from an EMBL/GenBank/DDBJ whole genome shotgun (WGS) entry which is preliminary data.</text>
</comment>
<evidence type="ECO:0000313" key="3">
    <source>
        <dbReference type="EMBL" id="TWU55274.1"/>
    </source>
</evidence>
<organism evidence="3 4">
    <name type="scientific">Rubripirellula reticaptiva</name>
    <dbReference type="NCBI Taxonomy" id="2528013"/>
    <lineage>
        <taxon>Bacteria</taxon>
        <taxon>Pseudomonadati</taxon>
        <taxon>Planctomycetota</taxon>
        <taxon>Planctomycetia</taxon>
        <taxon>Pirellulales</taxon>
        <taxon>Pirellulaceae</taxon>
        <taxon>Rubripirellula</taxon>
    </lineage>
</organism>
<dbReference type="InterPro" id="IPR032820">
    <property type="entry name" value="ATPase_put"/>
</dbReference>
<feature type="transmembrane region" description="Helical" evidence="2">
    <location>
        <begin position="63"/>
        <end position="81"/>
    </location>
</feature>
<dbReference type="AlphaFoldDB" id="A0A5C6F413"/>
<evidence type="ECO:0000313" key="4">
    <source>
        <dbReference type="Proteomes" id="UP000317977"/>
    </source>
</evidence>
<proteinExistence type="predicted"/>
<keyword evidence="4" id="KW-1185">Reference proteome</keyword>